<keyword evidence="6" id="KW-1185">Reference proteome</keyword>
<reference evidence="5" key="2">
    <citation type="journal article" date="2023" name="Nat. Commun.">
        <title>Cultivation of marine bacteria of the SAR202 clade.</title>
        <authorList>
            <person name="Lim Y."/>
            <person name="Seo J.H."/>
            <person name="Giovannoni S.J."/>
            <person name="Kang I."/>
            <person name="Cho J.C."/>
        </authorList>
    </citation>
    <scope>NUCLEOTIDE SEQUENCE</scope>
    <source>
        <strain evidence="5">JH1073</strain>
    </source>
</reference>
<reference evidence="6" key="3">
    <citation type="submission" date="2023-06" db="EMBL/GenBank/DDBJ databases">
        <title>Pangenomics reveal diversification of enzyme families and niche specialization in globally abundant SAR202 bacteria.</title>
        <authorList>
            <person name="Saw J.H.W."/>
        </authorList>
    </citation>
    <scope>NUCLEOTIDE SEQUENCE [LARGE SCALE GENOMIC DNA]</scope>
    <source>
        <strain evidence="6">JH1073</strain>
    </source>
</reference>
<dbReference type="EMBL" id="WMBE01000001">
    <property type="protein sequence ID" value="MDG0866227.1"/>
    <property type="molecule type" value="Genomic_DNA"/>
</dbReference>
<feature type="region of interest" description="Disordered" evidence="2">
    <location>
        <begin position="354"/>
        <end position="373"/>
    </location>
</feature>
<accession>A0AAJ5ZD73</accession>
<dbReference type="InterPro" id="IPR013342">
    <property type="entry name" value="Mandelate_racemase_C"/>
</dbReference>
<name>A0AAJ5ZD73_9CHLR</name>
<dbReference type="InterPro" id="IPR029017">
    <property type="entry name" value="Enolase-like_N"/>
</dbReference>
<dbReference type="SUPFAM" id="SSF54826">
    <property type="entry name" value="Enolase N-terminal domain-like"/>
    <property type="match status" value="1"/>
</dbReference>
<proteinExistence type="predicted"/>
<dbReference type="InterPro" id="IPR036849">
    <property type="entry name" value="Enolase-like_C_sf"/>
</dbReference>
<dbReference type="Proteomes" id="UP001219901">
    <property type="component" value="Chromosome"/>
</dbReference>
<dbReference type="InterPro" id="IPR034593">
    <property type="entry name" value="DgoD-like"/>
</dbReference>
<keyword evidence="1" id="KW-0456">Lyase</keyword>
<dbReference type="PROSITE" id="PS00908">
    <property type="entry name" value="MR_MLE_1"/>
    <property type="match status" value="1"/>
</dbReference>
<dbReference type="GO" id="GO:0016829">
    <property type="term" value="F:lyase activity"/>
    <property type="evidence" value="ECO:0007669"/>
    <property type="project" value="UniProtKB-KW"/>
</dbReference>
<dbReference type="PANTHER" id="PTHR48080">
    <property type="entry name" value="D-GALACTONATE DEHYDRATASE-RELATED"/>
    <property type="match status" value="1"/>
</dbReference>
<dbReference type="EMBL" id="CP046147">
    <property type="protein sequence ID" value="WFG39054.1"/>
    <property type="molecule type" value="Genomic_DNA"/>
</dbReference>
<reference evidence="6 7" key="1">
    <citation type="submission" date="2019-11" db="EMBL/GenBank/DDBJ databases">
        <authorList>
            <person name="Cho J.-C."/>
        </authorList>
    </citation>
    <scope>NUCLEOTIDE SEQUENCE [LARGE SCALE GENOMIC DNA]</scope>
    <source>
        <strain evidence="5 6">JH1073</strain>
        <strain evidence="4 7">JH702</strain>
    </source>
</reference>
<dbReference type="SMART" id="SM00922">
    <property type="entry name" value="MR_MLE"/>
    <property type="match status" value="1"/>
</dbReference>
<feature type="compositionally biased region" description="Basic and acidic residues" evidence="2">
    <location>
        <begin position="354"/>
        <end position="364"/>
    </location>
</feature>
<feature type="domain" description="Mandelate racemase/muconate lactonizing enzyme C-terminal" evidence="3">
    <location>
        <begin position="128"/>
        <end position="230"/>
    </location>
</feature>
<dbReference type="SFLD" id="SFLDG00179">
    <property type="entry name" value="mandelate_racemase"/>
    <property type="match status" value="1"/>
</dbReference>
<dbReference type="Pfam" id="PF02746">
    <property type="entry name" value="MR_MLE_N"/>
    <property type="match status" value="1"/>
</dbReference>
<evidence type="ECO:0000313" key="7">
    <source>
        <dbReference type="Proteomes" id="UP001321249"/>
    </source>
</evidence>
<dbReference type="InterPro" id="IPR013341">
    <property type="entry name" value="Mandelate_racemase_N_dom"/>
</dbReference>
<evidence type="ECO:0000313" key="5">
    <source>
        <dbReference type="EMBL" id="WFG39054.1"/>
    </source>
</evidence>
<dbReference type="AlphaFoldDB" id="A0AAJ5ZD73"/>
<evidence type="ECO:0000259" key="3">
    <source>
        <dbReference type="SMART" id="SM00922"/>
    </source>
</evidence>
<dbReference type="Gene3D" id="3.20.20.120">
    <property type="entry name" value="Enolase-like C-terminal domain"/>
    <property type="match status" value="1"/>
</dbReference>
<dbReference type="Pfam" id="PF13378">
    <property type="entry name" value="MR_MLE_C"/>
    <property type="match status" value="1"/>
</dbReference>
<protein>
    <recommendedName>
        <fullName evidence="3">Mandelate racemase/muconate lactonizing enzyme C-terminal domain-containing protein</fullName>
    </recommendedName>
</protein>
<gene>
    <name evidence="4" type="ORF">GKO46_03970</name>
    <name evidence="5" type="ORF">GKO48_05290</name>
</gene>
<dbReference type="InterPro" id="IPR029065">
    <property type="entry name" value="Enolase_C-like"/>
</dbReference>
<evidence type="ECO:0000313" key="6">
    <source>
        <dbReference type="Proteomes" id="UP001219901"/>
    </source>
</evidence>
<dbReference type="SFLD" id="SFLDS00001">
    <property type="entry name" value="Enolase"/>
    <property type="match status" value="1"/>
</dbReference>
<dbReference type="Proteomes" id="UP001321249">
    <property type="component" value="Unassembled WGS sequence"/>
</dbReference>
<dbReference type="InterPro" id="IPR018110">
    <property type="entry name" value="Mandel_Rmase/mucon_lact_enz_CS"/>
</dbReference>
<organism evidence="5 6">
    <name type="scientific">Candidatus Lucifugimonas marina</name>
    <dbReference type="NCBI Taxonomy" id="3038979"/>
    <lineage>
        <taxon>Bacteria</taxon>
        <taxon>Bacillati</taxon>
        <taxon>Chloroflexota</taxon>
        <taxon>Dehalococcoidia</taxon>
        <taxon>SAR202 cluster</taxon>
        <taxon>Candidatus Lucifugimonadales</taxon>
        <taxon>Candidatus Lucifugimonadaceae</taxon>
        <taxon>Candidatus Lucifugimonas</taxon>
    </lineage>
</organism>
<dbReference type="CDD" id="cd03316">
    <property type="entry name" value="MR_like"/>
    <property type="match status" value="1"/>
</dbReference>
<evidence type="ECO:0000256" key="2">
    <source>
        <dbReference type="SAM" id="MobiDB-lite"/>
    </source>
</evidence>
<dbReference type="SUPFAM" id="SSF51604">
    <property type="entry name" value="Enolase C-terminal domain-like"/>
    <property type="match status" value="1"/>
</dbReference>
<dbReference type="GO" id="GO:0009063">
    <property type="term" value="P:amino acid catabolic process"/>
    <property type="evidence" value="ECO:0007669"/>
    <property type="project" value="InterPro"/>
</dbReference>
<evidence type="ECO:0000313" key="4">
    <source>
        <dbReference type="EMBL" id="MDG0866227.1"/>
    </source>
</evidence>
<evidence type="ECO:0000256" key="1">
    <source>
        <dbReference type="ARBA" id="ARBA00023239"/>
    </source>
</evidence>
<dbReference type="Gene3D" id="3.30.390.10">
    <property type="entry name" value="Enolase-like, N-terminal domain"/>
    <property type="match status" value="1"/>
</dbReference>
<sequence length="373" mass="41242">MKITSVECLVLDEEYPYVILHTDEGITGFGECFRRAPYVSKATIETVFAPLVVGKSPFDSEEIWDSMFKAGAVAGPQGALLTAAAGVDLALWDLKGKALDTPIYNLIGGKRRDKIKVYASSLARDIAPKDEAKRVAHFRDQGFSAYKMHSAIPGKIDDPRDLTIETVKAIREEVGYEMDVLVDVNSAYSVHHAIEIGRQLQDLGVFHFEEPVHVRNYVGMAEVADALDIPVASGENSFTRWEHLTLIREGRPDIVQPDVVKVGGITEFLRIEAVLSAHGATMTTHNTQPYGSTAAHAHLLAPSNNFPYAQEYNIEEVGIRDNDSILDTPYEVEDGFIRIPDGPGLGLDYNLEKMRSRSSDRPSELSDVWGHMQ</sequence>
<dbReference type="RefSeq" id="WP_342822355.1">
    <property type="nucleotide sequence ID" value="NZ_CP046146.1"/>
</dbReference>
<dbReference type="PANTHER" id="PTHR48080:SF2">
    <property type="entry name" value="D-GALACTONATE DEHYDRATASE"/>
    <property type="match status" value="1"/>
</dbReference>